<protein>
    <recommendedName>
        <fullName evidence="1">Reverse transcriptase zinc-binding domain-containing protein</fullName>
    </recommendedName>
</protein>
<evidence type="ECO:0000313" key="2">
    <source>
        <dbReference type="EMBL" id="GEU68778.1"/>
    </source>
</evidence>
<accession>A0A6L2M466</accession>
<dbReference type="PANTHER" id="PTHR36617:SF5">
    <property type="entry name" value="OS05G0421675 PROTEIN"/>
    <property type="match status" value="1"/>
</dbReference>
<dbReference type="InterPro" id="IPR026960">
    <property type="entry name" value="RVT-Znf"/>
</dbReference>
<dbReference type="AlphaFoldDB" id="A0A6L2M466"/>
<name>A0A6L2M466_TANCI</name>
<proteinExistence type="predicted"/>
<dbReference type="Pfam" id="PF13966">
    <property type="entry name" value="zf-RVT"/>
    <property type="match status" value="1"/>
</dbReference>
<organism evidence="2">
    <name type="scientific">Tanacetum cinerariifolium</name>
    <name type="common">Dalmatian daisy</name>
    <name type="synonym">Chrysanthemum cinerariifolium</name>
    <dbReference type="NCBI Taxonomy" id="118510"/>
    <lineage>
        <taxon>Eukaryota</taxon>
        <taxon>Viridiplantae</taxon>
        <taxon>Streptophyta</taxon>
        <taxon>Embryophyta</taxon>
        <taxon>Tracheophyta</taxon>
        <taxon>Spermatophyta</taxon>
        <taxon>Magnoliopsida</taxon>
        <taxon>eudicotyledons</taxon>
        <taxon>Gunneridae</taxon>
        <taxon>Pentapetalae</taxon>
        <taxon>asterids</taxon>
        <taxon>campanulids</taxon>
        <taxon>Asterales</taxon>
        <taxon>Asteraceae</taxon>
        <taxon>Asteroideae</taxon>
        <taxon>Anthemideae</taxon>
        <taxon>Anthemidinae</taxon>
        <taxon>Tanacetum</taxon>
    </lineage>
</organism>
<sequence length="392" mass="45939">MQVLQKLESIWARFFNGTDGKSRKSSWVRWRPKMQVVLRYRFYSSSTGPLCSNGCGSLSSKKSLWARVISALHGDGGKIGKKITLTYPCIWLSIVQEIDMLKLQGLDLMSFIKPKLGNRLNTSFWDVPWRGDTAFKELAPRVYTLETLKGITVVAKSSHGGLNQSLHRRPRGGTEQSQLELLQDKIDGCILSNSNDRWSWSLDGVGDFTVSSVRIAIDDYILPKGTTKTRWIKEVPIKINIHAWKVKNDCFPTRFNMYRRGMEIYTILCPLCNSTAESSRHLFFSCKFIRDIMLKINRWWEVDHREVDSYDEWVEWMSSIRLPIKVKKVFEGICYIVWWYIWNWRNMKIFGHETSTKASIFDEVVSWSFHWIRFRSKASFSWIEWFKNPNLI</sequence>
<dbReference type="PANTHER" id="PTHR36617">
    <property type="entry name" value="PROTEIN, PUTATIVE-RELATED"/>
    <property type="match status" value="1"/>
</dbReference>
<gene>
    <name evidence="2" type="ORF">Tci_040756</name>
</gene>
<reference evidence="2" key="1">
    <citation type="journal article" date="2019" name="Sci. Rep.">
        <title>Draft genome of Tanacetum cinerariifolium, the natural source of mosquito coil.</title>
        <authorList>
            <person name="Yamashiro T."/>
            <person name="Shiraishi A."/>
            <person name="Satake H."/>
            <person name="Nakayama K."/>
        </authorList>
    </citation>
    <scope>NUCLEOTIDE SEQUENCE</scope>
</reference>
<dbReference type="EMBL" id="BKCJ010005813">
    <property type="protein sequence ID" value="GEU68778.1"/>
    <property type="molecule type" value="Genomic_DNA"/>
</dbReference>
<feature type="domain" description="Reverse transcriptase zinc-binding" evidence="1">
    <location>
        <begin position="227"/>
        <end position="291"/>
    </location>
</feature>
<evidence type="ECO:0000259" key="1">
    <source>
        <dbReference type="Pfam" id="PF13966"/>
    </source>
</evidence>
<comment type="caution">
    <text evidence="2">The sequence shown here is derived from an EMBL/GenBank/DDBJ whole genome shotgun (WGS) entry which is preliminary data.</text>
</comment>